<organism evidence="1 2">
    <name type="scientific">Microbacterium awajiense</name>
    <dbReference type="NCBI Taxonomy" id="415214"/>
    <lineage>
        <taxon>Bacteria</taxon>
        <taxon>Bacillati</taxon>
        <taxon>Actinomycetota</taxon>
        <taxon>Actinomycetes</taxon>
        <taxon>Micrococcales</taxon>
        <taxon>Microbacteriaceae</taxon>
        <taxon>Microbacterium</taxon>
    </lineage>
</organism>
<name>A0ABP7AUM1_9MICO</name>
<evidence type="ECO:0008006" key="3">
    <source>
        <dbReference type="Google" id="ProtNLM"/>
    </source>
</evidence>
<gene>
    <name evidence="1" type="ORF">GCM10022200_25210</name>
</gene>
<sequence>MRKRRAVRQTREVKVDVKTLEGKKVTWRTATQPVGSALRITPGFVATTADAELGVETSVTARYVRDEGRYVIKGVTNTATRDDVEVNYPTVAKVGMQAIVQAAAVRCIFLTLEEESDPKAVWLSVDQLTTAEGRILPPLVAAEVIKRGGSALRMEVVELLYGSAALAGLPPAKRIQHELGIPHRTASQWIIDARKAGRLDGMNYNAGRPAGA</sequence>
<comment type="caution">
    <text evidence="1">The sequence shown here is derived from an EMBL/GenBank/DDBJ whole genome shotgun (WGS) entry which is preliminary data.</text>
</comment>
<protein>
    <recommendedName>
        <fullName evidence="3">Transposase</fullName>
    </recommendedName>
</protein>
<evidence type="ECO:0000313" key="2">
    <source>
        <dbReference type="Proteomes" id="UP001501697"/>
    </source>
</evidence>
<evidence type="ECO:0000313" key="1">
    <source>
        <dbReference type="EMBL" id="GAA3640500.1"/>
    </source>
</evidence>
<dbReference type="EMBL" id="BAAAYU010000005">
    <property type="protein sequence ID" value="GAA3640500.1"/>
    <property type="molecule type" value="Genomic_DNA"/>
</dbReference>
<proteinExistence type="predicted"/>
<accession>A0ABP7AUM1</accession>
<dbReference type="Proteomes" id="UP001501697">
    <property type="component" value="Unassembled WGS sequence"/>
</dbReference>
<reference evidence="2" key="1">
    <citation type="journal article" date="2019" name="Int. J. Syst. Evol. Microbiol.">
        <title>The Global Catalogue of Microorganisms (GCM) 10K type strain sequencing project: providing services to taxonomists for standard genome sequencing and annotation.</title>
        <authorList>
            <consortium name="The Broad Institute Genomics Platform"/>
            <consortium name="The Broad Institute Genome Sequencing Center for Infectious Disease"/>
            <person name="Wu L."/>
            <person name="Ma J."/>
        </authorList>
    </citation>
    <scope>NUCLEOTIDE SEQUENCE [LARGE SCALE GENOMIC DNA]</scope>
    <source>
        <strain evidence="2">JCM 16544</strain>
    </source>
</reference>
<keyword evidence="2" id="KW-1185">Reference proteome</keyword>